<name>A0A840HQ72_9SPHN</name>
<dbReference type="InterPro" id="IPR038619">
    <property type="entry name" value="MraZ_sf"/>
</dbReference>
<dbReference type="SUPFAM" id="SSF89447">
    <property type="entry name" value="AbrB/MazE/MraZ-like"/>
    <property type="match status" value="1"/>
</dbReference>
<dbReference type="EMBL" id="JACHOV010000001">
    <property type="protein sequence ID" value="MBB4639726.1"/>
    <property type="molecule type" value="Genomic_DNA"/>
</dbReference>
<dbReference type="GO" id="GO:0003700">
    <property type="term" value="F:DNA-binding transcription factor activity"/>
    <property type="evidence" value="ECO:0007669"/>
    <property type="project" value="InterPro"/>
</dbReference>
<accession>A0A840HQ72</accession>
<evidence type="ECO:0000313" key="2">
    <source>
        <dbReference type="Proteomes" id="UP000575068"/>
    </source>
</evidence>
<dbReference type="InterPro" id="IPR003444">
    <property type="entry name" value="MraZ"/>
</dbReference>
<dbReference type="PANTHER" id="PTHR34701">
    <property type="entry name" value="TRANSCRIPTIONAL REGULATOR MRAZ"/>
    <property type="match status" value="1"/>
</dbReference>
<dbReference type="PANTHER" id="PTHR34701:SF1">
    <property type="entry name" value="TRANSCRIPTIONAL REGULATOR MRAZ"/>
    <property type="match status" value="1"/>
</dbReference>
<evidence type="ECO:0000313" key="1">
    <source>
        <dbReference type="EMBL" id="MBB4639726.1"/>
    </source>
</evidence>
<reference evidence="1 2" key="1">
    <citation type="submission" date="2020-08" db="EMBL/GenBank/DDBJ databases">
        <title>Genomic Encyclopedia of Type Strains, Phase IV (KMG-IV): sequencing the most valuable type-strain genomes for metagenomic binning, comparative biology and taxonomic classification.</title>
        <authorList>
            <person name="Goeker M."/>
        </authorList>
    </citation>
    <scope>NUCLEOTIDE SEQUENCE [LARGE SCALE GENOMIC DNA]</scope>
    <source>
        <strain evidence="1 2">DSM 7465</strain>
    </source>
</reference>
<gene>
    <name evidence="1" type="ORF">HNQ99_000006</name>
</gene>
<dbReference type="InterPro" id="IPR035642">
    <property type="entry name" value="MraZ_N"/>
</dbReference>
<dbReference type="InterPro" id="IPR035644">
    <property type="entry name" value="MraZ_C"/>
</dbReference>
<protein>
    <submittedName>
        <fullName evidence="1">MraZ protein</fullName>
    </submittedName>
</protein>
<organism evidence="1 2">
    <name type="scientific">Rhizorhapis suberifaciens</name>
    <name type="common">corky root of lettuce</name>
    <dbReference type="NCBI Taxonomy" id="13656"/>
    <lineage>
        <taxon>Bacteria</taxon>
        <taxon>Pseudomonadati</taxon>
        <taxon>Pseudomonadota</taxon>
        <taxon>Alphaproteobacteria</taxon>
        <taxon>Sphingomonadales</taxon>
        <taxon>Sphingomonadaceae</taxon>
        <taxon>Rhizorhapis</taxon>
    </lineage>
</organism>
<dbReference type="Gene3D" id="3.40.1550.20">
    <property type="entry name" value="Transcriptional regulator MraZ domain"/>
    <property type="match status" value="1"/>
</dbReference>
<sequence length="172" mass="19333">MSDIGLYSGPAFTAMDSKGRFSIPASMRHIVQASSGGQNRLCLTKHEEFRCVIGFGHSYQQTLRANIEREEQLALARSEPYSRAAAMQRKFGLLEDVPFDDGGRFFISPFLKKLCEIDDIVFINGSGDYFELWNPQVLISTDGVYDDLKLAAQFALEDWENNPKNPKRGGTK</sequence>
<dbReference type="GO" id="GO:2000143">
    <property type="term" value="P:negative regulation of DNA-templated transcription initiation"/>
    <property type="evidence" value="ECO:0007669"/>
    <property type="project" value="TreeGrafter"/>
</dbReference>
<dbReference type="Proteomes" id="UP000575068">
    <property type="component" value="Unassembled WGS sequence"/>
</dbReference>
<dbReference type="AlphaFoldDB" id="A0A840HQ72"/>
<dbReference type="GO" id="GO:0000976">
    <property type="term" value="F:transcription cis-regulatory region binding"/>
    <property type="evidence" value="ECO:0007669"/>
    <property type="project" value="TreeGrafter"/>
</dbReference>
<dbReference type="CDD" id="cd16320">
    <property type="entry name" value="MraZ_N"/>
    <property type="match status" value="1"/>
</dbReference>
<proteinExistence type="predicted"/>
<dbReference type="CDD" id="cd16321">
    <property type="entry name" value="MraZ_C"/>
    <property type="match status" value="1"/>
</dbReference>
<dbReference type="InterPro" id="IPR037914">
    <property type="entry name" value="SpoVT-AbrB_sf"/>
</dbReference>
<dbReference type="RefSeq" id="WP_184473609.1">
    <property type="nucleotide sequence ID" value="NZ_JACHOV010000001.1"/>
</dbReference>
<comment type="caution">
    <text evidence="1">The sequence shown here is derived from an EMBL/GenBank/DDBJ whole genome shotgun (WGS) entry which is preliminary data.</text>
</comment>
<keyword evidence="2" id="KW-1185">Reference proteome</keyword>